<reference evidence="3" key="2">
    <citation type="submission" date="2015-01" db="EMBL/GenBank/DDBJ databases">
        <title>Evolutionary Origins and Diversification of the Mycorrhizal Mutualists.</title>
        <authorList>
            <consortium name="DOE Joint Genome Institute"/>
            <consortium name="Mycorrhizal Genomics Consortium"/>
            <person name="Kohler A."/>
            <person name="Kuo A."/>
            <person name="Nagy L.G."/>
            <person name="Floudas D."/>
            <person name="Copeland A."/>
            <person name="Barry K.W."/>
            <person name="Cichocki N."/>
            <person name="Veneault-Fourrey C."/>
            <person name="LaButti K."/>
            <person name="Lindquist E.A."/>
            <person name="Lipzen A."/>
            <person name="Lundell T."/>
            <person name="Morin E."/>
            <person name="Murat C."/>
            <person name="Riley R."/>
            <person name="Ohm R."/>
            <person name="Sun H."/>
            <person name="Tunlid A."/>
            <person name="Henrissat B."/>
            <person name="Grigoriev I.V."/>
            <person name="Hibbett D.S."/>
            <person name="Martin F."/>
        </authorList>
    </citation>
    <scope>NUCLEOTIDE SEQUENCE [LARGE SCALE GENOMIC DNA]</scope>
    <source>
        <strain evidence="3">Ve08.2h10</strain>
    </source>
</reference>
<feature type="signal peptide" evidence="1">
    <location>
        <begin position="1"/>
        <end position="28"/>
    </location>
</feature>
<evidence type="ECO:0000313" key="3">
    <source>
        <dbReference type="Proteomes" id="UP000054538"/>
    </source>
</evidence>
<dbReference type="AlphaFoldDB" id="A0A0D0CFD2"/>
<dbReference type="InParanoid" id="A0A0D0CFD2"/>
<protein>
    <submittedName>
        <fullName evidence="2">Uncharacterized protein</fullName>
    </submittedName>
</protein>
<keyword evidence="1" id="KW-0732">Signal</keyword>
<dbReference type="Proteomes" id="UP000054538">
    <property type="component" value="Unassembled WGS sequence"/>
</dbReference>
<keyword evidence="3" id="KW-1185">Reference proteome</keyword>
<proteinExistence type="predicted"/>
<reference evidence="2 3" key="1">
    <citation type="submission" date="2014-04" db="EMBL/GenBank/DDBJ databases">
        <authorList>
            <consortium name="DOE Joint Genome Institute"/>
            <person name="Kuo A."/>
            <person name="Kohler A."/>
            <person name="Jargeat P."/>
            <person name="Nagy L.G."/>
            <person name="Floudas D."/>
            <person name="Copeland A."/>
            <person name="Barry K.W."/>
            <person name="Cichocki N."/>
            <person name="Veneault-Fourrey C."/>
            <person name="LaButti K."/>
            <person name="Lindquist E.A."/>
            <person name="Lipzen A."/>
            <person name="Lundell T."/>
            <person name="Morin E."/>
            <person name="Murat C."/>
            <person name="Sun H."/>
            <person name="Tunlid A."/>
            <person name="Henrissat B."/>
            <person name="Grigoriev I.V."/>
            <person name="Hibbett D.S."/>
            <person name="Martin F."/>
            <person name="Nordberg H.P."/>
            <person name="Cantor M.N."/>
            <person name="Hua S.X."/>
        </authorList>
    </citation>
    <scope>NUCLEOTIDE SEQUENCE [LARGE SCALE GENOMIC DNA]</scope>
    <source>
        <strain evidence="2 3">Ve08.2h10</strain>
    </source>
</reference>
<dbReference type="EMBL" id="KN829132">
    <property type="protein sequence ID" value="KIK74133.1"/>
    <property type="molecule type" value="Genomic_DNA"/>
</dbReference>
<dbReference type="HOGENOM" id="CLU_3051007_0_0_1"/>
<feature type="chain" id="PRO_5002208605" evidence="1">
    <location>
        <begin position="29"/>
        <end position="54"/>
    </location>
</feature>
<evidence type="ECO:0000256" key="1">
    <source>
        <dbReference type="SAM" id="SignalP"/>
    </source>
</evidence>
<name>A0A0D0CFD2_9AGAM</name>
<accession>A0A0D0CFD2</accession>
<organism evidence="2 3">
    <name type="scientific">Paxillus rubicundulus Ve08.2h10</name>
    <dbReference type="NCBI Taxonomy" id="930991"/>
    <lineage>
        <taxon>Eukaryota</taxon>
        <taxon>Fungi</taxon>
        <taxon>Dikarya</taxon>
        <taxon>Basidiomycota</taxon>
        <taxon>Agaricomycotina</taxon>
        <taxon>Agaricomycetes</taxon>
        <taxon>Agaricomycetidae</taxon>
        <taxon>Boletales</taxon>
        <taxon>Paxilineae</taxon>
        <taxon>Paxillaceae</taxon>
        <taxon>Paxillus</taxon>
    </lineage>
</organism>
<sequence length="54" mass="5929">MFIEINLPSLGKLVIMLHNLLIVDYTLGQPGSGHDVYTFQNTHIAKNHGDTGHG</sequence>
<evidence type="ECO:0000313" key="2">
    <source>
        <dbReference type="EMBL" id="KIK74133.1"/>
    </source>
</evidence>
<dbReference type="OrthoDB" id="10521471at2759"/>
<gene>
    <name evidence="2" type="ORF">PAXRUDRAFT_176578</name>
</gene>